<protein>
    <submittedName>
        <fullName evidence="4">Rab-GAP TBC domain-containing protein</fullName>
    </submittedName>
</protein>
<dbReference type="WBParaSite" id="TMUE_2000010630.1">
    <property type="protein sequence ID" value="TMUE_2000010630.1"/>
    <property type="gene ID" value="WBGene00288883"/>
</dbReference>
<evidence type="ECO:0000313" key="3">
    <source>
        <dbReference type="Proteomes" id="UP000046395"/>
    </source>
</evidence>
<dbReference type="STRING" id="70415.A0A5S6QTU1"/>
<accession>A0A5S6QTU1</accession>
<dbReference type="Pfam" id="PF00566">
    <property type="entry name" value="RabGAP-TBC"/>
    <property type="match status" value="1"/>
</dbReference>
<dbReference type="FunFam" id="1.10.472.80:FF:000038">
    <property type="entry name" value="TBC1 domain family member 5"/>
    <property type="match status" value="1"/>
</dbReference>
<evidence type="ECO:0000313" key="4">
    <source>
        <dbReference type="WBParaSite" id="TMUE_2000010630.1"/>
    </source>
</evidence>
<dbReference type="PANTHER" id="PTHR22957">
    <property type="entry name" value="TBC1 DOMAIN FAMILY MEMBER GTPASE-ACTIVATING PROTEIN"/>
    <property type="match status" value="1"/>
</dbReference>
<keyword evidence="1" id="KW-0343">GTPase activation</keyword>
<dbReference type="AlphaFoldDB" id="A0A5S6QTU1"/>
<dbReference type="InterPro" id="IPR035969">
    <property type="entry name" value="Rab-GAP_TBC_sf"/>
</dbReference>
<dbReference type="Gene3D" id="1.10.8.270">
    <property type="entry name" value="putative rabgap domain of human tbc1 domain family member 14 like domains"/>
    <property type="match status" value="1"/>
</dbReference>
<reference evidence="4" key="1">
    <citation type="submission" date="2019-12" db="UniProtKB">
        <authorList>
            <consortium name="WormBaseParasite"/>
        </authorList>
    </citation>
    <scope>IDENTIFICATION</scope>
</reference>
<dbReference type="Gene3D" id="1.10.472.80">
    <property type="entry name" value="Ypt/Rab-GAP domain of gyp1p, domain 3"/>
    <property type="match status" value="1"/>
</dbReference>
<dbReference type="InterPro" id="IPR000195">
    <property type="entry name" value="Rab-GAP-TBC_dom"/>
</dbReference>
<dbReference type="GO" id="GO:0005096">
    <property type="term" value="F:GTPase activator activity"/>
    <property type="evidence" value="ECO:0007669"/>
    <property type="project" value="UniProtKB-KW"/>
</dbReference>
<keyword evidence="3" id="KW-1185">Reference proteome</keyword>
<proteinExistence type="predicted"/>
<organism evidence="3 4">
    <name type="scientific">Trichuris muris</name>
    <name type="common">Mouse whipworm</name>
    <dbReference type="NCBI Taxonomy" id="70415"/>
    <lineage>
        <taxon>Eukaryota</taxon>
        <taxon>Metazoa</taxon>
        <taxon>Ecdysozoa</taxon>
        <taxon>Nematoda</taxon>
        <taxon>Enoplea</taxon>
        <taxon>Dorylaimia</taxon>
        <taxon>Trichinellida</taxon>
        <taxon>Trichuridae</taxon>
        <taxon>Trichuris</taxon>
    </lineage>
</organism>
<name>A0A5S6QTU1_TRIMR</name>
<feature type="domain" description="Rab-GAP TBC" evidence="2">
    <location>
        <begin position="40"/>
        <end position="311"/>
    </location>
</feature>
<dbReference type="PROSITE" id="PS50086">
    <property type="entry name" value="TBC_RABGAP"/>
    <property type="match status" value="1"/>
</dbReference>
<dbReference type="Proteomes" id="UP000046395">
    <property type="component" value="Unassembled WGS sequence"/>
</dbReference>
<dbReference type="FunFam" id="1.10.8.270:FF:000011">
    <property type="entry name" value="TBC1 domain family member 5"/>
    <property type="match status" value="1"/>
</dbReference>
<dbReference type="SUPFAM" id="SSF47923">
    <property type="entry name" value="Ypt/Rab-GAP domain of gyp1p"/>
    <property type="match status" value="2"/>
</dbReference>
<dbReference type="GO" id="GO:0005737">
    <property type="term" value="C:cytoplasm"/>
    <property type="evidence" value="ECO:0007669"/>
    <property type="project" value="UniProtKB-ARBA"/>
</dbReference>
<dbReference type="SMART" id="SM00164">
    <property type="entry name" value="TBC"/>
    <property type="match status" value="1"/>
</dbReference>
<evidence type="ECO:0000259" key="2">
    <source>
        <dbReference type="PROSITE" id="PS50086"/>
    </source>
</evidence>
<evidence type="ECO:0000256" key="1">
    <source>
        <dbReference type="ARBA" id="ARBA00022468"/>
    </source>
</evidence>
<dbReference type="PANTHER" id="PTHR22957:SF337">
    <property type="entry name" value="TBC1 DOMAIN FAMILY MEMBER 5"/>
    <property type="match status" value="1"/>
</dbReference>
<sequence length="570" mass="65755">MIATCQAPKSYCSQWSKLLCQLQMPNSISLLREDAYSGAIQSNKFRSIYWRLFLSCLPLQLDQWSQALAQSRQYYCSLQDYTSRDPRNNSARFHFDHPLSLEDDSCWKQHFMDLELKARIRQDVDRTFPGIEFFVSERVREVMCRLLFIYAKENPHISYKQGMHEIVGPVMFVFYSDQQAFKHIAEQLELSSLDPFERGCLANVLDEAYFEHDVYTAFLSIMKILQPFYFEGEVKKPTFDPVNGSATCPLLAKLEWIMGTLKAVNEELYNHLKALQIPPEAYGIRWMRLLFGREFPLQDLLLIWDTVFAKGPPYQLIECIFVQMLCWIKPILLQSDYTGCLQRLMKFPTLMDVLELLRRARHLENEIESGCLSPVFSHPTPSCTSERNGLKTKVDSIFGSVFARQGVDLDTQALPSARHTKSNVTANAKPLNMRTQRESEEFRPTMDYRLSDAYHQIDSLQRRCDFAADRIDRCVENLEFTAKAIDENSSIHLRQMAAELATVSVILKENTSLEKTSNKKRCGNSRVDGAVEIARESLPCDSIIEELPTSARLLLKKENILHVINHYAKG</sequence>